<dbReference type="PANTHER" id="PTHR46925:SF2">
    <property type="entry name" value="G-PROTEIN COUPLED RECEPTOR TKR-1-RELATED"/>
    <property type="match status" value="1"/>
</dbReference>
<feature type="domain" description="G-protein coupled receptors family 1 profile" evidence="11">
    <location>
        <begin position="86"/>
        <end position="354"/>
    </location>
</feature>
<evidence type="ECO:0000256" key="10">
    <source>
        <dbReference type="SAM" id="Phobius"/>
    </source>
</evidence>
<sequence length="423" mass="49186">MAGTVKIYNDGHPCDMGPELDLDKLLELMQKNCSCQEISLHSRFFNVLSDVKVYAECSDFPIKHEFIVQVFYMFIFSFLVLASVGGNLTVAWIVLRHERMRTVTNYYLFNLAISDLTITILNTGFSSVYNLYYNWFFPDWYCAFNNLMAITPICASVFSMIVMSIDRYMAIVYPLKRRPGKKATLTIICGIWCLAFLFGMPAFLFSKMEYHIFLNDYDKTVIKDSLCLADKFPDGDVKTSKLFNLYNHSIIVMQYVIPLLILSFTYGRVVYVLRQNTTIGDTRNAESVRTKRKAANMLALVVVTFVLMWLPYNVYFLFLTQELETVLSFQATLYVYLNIYFLGMSSCALNPIIYYFMNERFRLGFRYAFRWLPWVKVKREEYESVFMSDSRASHLHPRHSNAHNIVYSTSLTQKSGQCSPVPL</sequence>
<evidence type="ECO:0000313" key="14">
    <source>
        <dbReference type="Proteomes" id="UP000659654"/>
    </source>
</evidence>
<accession>A0A1I7RJ36</accession>
<keyword evidence="3 9" id="KW-0812">Transmembrane</keyword>
<dbReference type="GO" id="GO:0005886">
    <property type="term" value="C:plasma membrane"/>
    <property type="evidence" value="ECO:0007669"/>
    <property type="project" value="UniProtKB-SubCell"/>
</dbReference>
<feature type="transmembrane region" description="Helical" evidence="10">
    <location>
        <begin position="70"/>
        <end position="95"/>
    </location>
</feature>
<dbReference type="PRINTS" id="PR00237">
    <property type="entry name" value="GPCRRHODOPSN"/>
</dbReference>
<evidence type="ECO:0000256" key="6">
    <source>
        <dbReference type="ARBA" id="ARBA00023136"/>
    </source>
</evidence>
<dbReference type="InterPro" id="IPR000276">
    <property type="entry name" value="GPCR_Rhodpsn"/>
</dbReference>
<evidence type="ECO:0000313" key="12">
    <source>
        <dbReference type="EMBL" id="CAD5228675.1"/>
    </source>
</evidence>
<dbReference type="EMBL" id="CAJFCV020000004">
    <property type="protein sequence ID" value="CAG9119316.1"/>
    <property type="molecule type" value="Genomic_DNA"/>
</dbReference>
<reference evidence="12" key="2">
    <citation type="submission" date="2020-09" db="EMBL/GenBank/DDBJ databases">
        <authorList>
            <person name="Kikuchi T."/>
        </authorList>
    </citation>
    <scope>NUCLEOTIDE SEQUENCE</scope>
    <source>
        <strain evidence="12">Ka4C1</strain>
    </source>
</reference>
<feature type="transmembrane region" description="Helical" evidence="10">
    <location>
        <begin position="335"/>
        <end position="357"/>
    </location>
</feature>
<evidence type="ECO:0000313" key="13">
    <source>
        <dbReference type="Proteomes" id="UP000095284"/>
    </source>
</evidence>
<dbReference type="InterPro" id="IPR001681">
    <property type="entry name" value="Neurokn_rcpt"/>
</dbReference>
<keyword evidence="2" id="KW-1003">Cell membrane</keyword>
<protein>
    <submittedName>
        <fullName evidence="12">(pine wood nematode) hypothetical protein</fullName>
    </submittedName>
    <submittedName>
        <fullName evidence="15">G_PROTEIN_RECEP_F1_2 domain-containing protein</fullName>
    </submittedName>
</protein>
<keyword evidence="4 10" id="KW-1133">Transmembrane helix</keyword>
<name>A0A1I7RJ36_BURXY</name>
<evidence type="ECO:0000256" key="5">
    <source>
        <dbReference type="ARBA" id="ARBA00023040"/>
    </source>
</evidence>
<comment type="subcellular location">
    <subcellularLocation>
        <location evidence="1">Cell membrane</location>
        <topology evidence="1">Multi-pass membrane protein</topology>
    </subcellularLocation>
</comment>
<evidence type="ECO:0000256" key="8">
    <source>
        <dbReference type="ARBA" id="ARBA00023224"/>
    </source>
</evidence>
<organism evidence="13 15">
    <name type="scientific">Bursaphelenchus xylophilus</name>
    <name type="common">Pinewood nematode worm</name>
    <name type="synonym">Aphelenchoides xylophilus</name>
    <dbReference type="NCBI Taxonomy" id="6326"/>
    <lineage>
        <taxon>Eukaryota</taxon>
        <taxon>Metazoa</taxon>
        <taxon>Ecdysozoa</taxon>
        <taxon>Nematoda</taxon>
        <taxon>Chromadorea</taxon>
        <taxon>Rhabditida</taxon>
        <taxon>Tylenchina</taxon>
        <taxon>Tylenchomorpha</taxon>
        <taxon>Aphelenchoidea</taxon>
        <taxon>Aphelenchoididae</taxon>
        <taxon>Bursaphelenchus</taxon>
    </lineage>
</organism>
<proteinExistence type="inferred from homology"/>
<dbReference type="EMBL" id="CAJFDI010000004">
    <property type="protein sequence ID" value="CAD5228675.1"/>
    <property type="molecule type" value="Genomic_DNA"/>
</dbReference>
<evidence type="ECO:0000313" key="15">
    <source>
        <dbReference type="WBParaSite" id="BXY_0071800.1"/>
    </source>
</evidence>
<evidence type="ECO:0000259" key="11">
    <source>
        <dbReference type="PROSITE" id="PS50262"/>
    </source>
</evidence>
<reference evidence="15" key="1">
    <citation type="submission" date="2016-11" db="UniProtKB">
        <authorList>
            <consortium name="WormBaseParasite"/>
        </authorList>
    </citation>
    <scope>IDENTIFICATION</scope>
</reference>
<dbReference type="Proteomes" id="UP000659654">
    <property type="component" value="Unassembled WGS sequence"/>
</dbReference>
<dbReference type="SMR" id="A0A1I7RJ36"/>
<keyword evidence="8 9" id="KW-0807">Transducer</keyword>
<dbReference type="SMART" id="SM01381">
    <property type="entry name" value="7TM_GPCR_Srsx"/>
    <property type="match status" value="1"/>
</dbReference>
<comment type="similarity">
    <text evidence="9">Belongs to the G-protein coupled receptor 1 family.</text>
</comment>
<gene>
    <name evidence="12" type="ORF">BXYJ_LOCUS10563</name>
</gene>
<feature type="transmembrane region" description="Helical" evidence="10">
    <location>
        <begin position="294"/>
        <end position="315"/>
    </location>
</feature>
<dbReference type="Pfam" id="PF00001">
    <property type="entry name" value="7tm_1"/>
    <property type="match status" value="1"/>
</dbReference>
<dbReference type="SUPFAM" id="SSF81321">
    <property type="entry name" value="Family A G protein-coupled receptor-like"/>
    <property type="match status" value="1"/>
</dbReference>
<keyword evidence="5 9" id="KW-0297">G-protein coupled receptor</keyword>
<evidence type="ECO:0000256" key="2">
    <source>
        <dbReference type="ARBA" id="ARBA00022475"/>
    </source>
</evidence>
<evidence type="ECO:0000256" key="3">
    <source>
        <dbReference type="ARBA" id="ARBA00022692"/>
    </source>
</evidence>
<dbReference type="Gene3D" id="1.20.1070.10">
    <property type="entry name" value="Rhodopsin 7-helix transmembrane proteins"/>
    <property type="match status" value="1"/>
</dbReference>
<dbReference type="PROSITE" id="PS50262">
    <property type="entry name" value="G_PROTEIN_RECEP_F1_2"/>
    <property type="match status" value="1"/>
</dbReference>
<dbReference type="PANTHER" id="PTHR46925">
    <property type="entry name" value="G-PROTEIN COUPLED RECEPTOR TKR-1-RELATED"/>
    <property type="match status" value="1"/>
</dbReference>
<evidence type="ECO:0000256" key="1">
    <source>
        <dbReference type="ARBA" id="ARBA00004651"/>
    </source>
</evidence>
<feature type="transmembrane region" description="Helical" evidence="10">
    <location>
        <begin position="107"/>
        <end position="132"/>
    </location>
</feature>
<dbReference type="GO" id="GO:0004995">
    <property type="term" value="F:tachykinin receptor activity"/>
    <property type="evidence" value="ECO:0007669"/>
    <property type="project" value="InterPro"/>
</dbReference>
<feature type="transmembrane region" description="Helical" evidence="10">
    <location>
        <begin position="185"/>
        <end position="205"/>
    </location>
</feature>
<dbReference type="Proteomes" id="UP000582659">
    <property type="component" value="Unassembled WGS sequence"/>
</dbReference>
<evidence type="ECO:0000256" key="9">
    <source>
        <dbReference type="RuleBase" id="RU000688"/>
    </source>
</evidence>
<feature type="transmembrane region" description="Helical" evidence="10">
    <location>
        <begin position="144"/>
        <end position="165"/>
    </location>
</feature>
<dbReference type="OrthoDB" id="5981855at2759"/>
<dbReference type="eggNOG" id="KOG4219">
    <property type="taxonomic scope" value="Eukaryota"/>
</dbReference>
<dbReference type="InterPro" id="IPR017452">
    <property type="entry name" value="GPCR_Rhodpsn_7TM"/>
</dbReference>
<dbReference type="Proteomes" id="UP000095284">
    <property type="component" value="Unplaced"/>
</dbReference>
<dbReference type="PRINTS" id="PR00244">
    <property type="entry name" value="NEUROKININR"/>
</dbReference>
<dbReference type="AlphaFoldDB" id="A0A1I7RJ36"/>
<evidence type="ECO:0000256" key="4">
    <source>
        <dbReference type="ARBA" id="ARBA00022989"/>
    </source>
</evidence>
<keyword evidence="7 9" id="KW-0675">Receptor</keyword>
<dbReference type="PROSITE" id="PS00237">
    <property type="entry name" value="G_PROTEIN_RECEP_F1_1"/>
    <property type="match status" value="1"/>
</dbReference>
<evidence type="ECO:0000256" key="7">
    <source>
        <dbReference type="ARBA" id="ARBA00023170"/>
    </source>
</evidence>
<feature type="transmembrane region" description="Helical" evidence="10">
    <location>
        <begin position="250"/>
        <end position="273"/>
    </location>
</feature>
<keyword evidence="14" id="KW-1185">Reference proteome</keyword>
<keyword evidence="6 10" id="KW-0472">Membrane</keyword>
<dbReference type="WBParaSite" id="BXY_0071800.1">
    <property type="protein sequence ID" value="BXY_0071800.1"/>
    <property type="gene ID" value="BXY_0071800"/>
</dbReference>